<gene>
    <name evidence="5" type="ORF">PHLGIDRAFT_82950</name>
</gene>
<evidence type="ECO:0000256" key="1">
    <source>
        <dbReference type="ARBA" id="ARBA00005964"/>
    </source>
</evidence>
<dbReference type="HOGENOM" id="CLU_006586_10_6_1"/>
<dbReference type="InterPro" id="IPR050309">
    <property type="entry name" value="Type-B_Carboxylest/Lipase"/>
</dbReference>
<dbReference type="EMBL" id="KN840444">
    <property type="protein sequence ID" value="KIP11687.1"/>
    <property type="molecule type" value="Genomic_DNA"/>
</dbReference>
<reference evidence="5 6" key="1">
    <citation type="journal article" date="2014" name="PLoS Genet.">
        <title>Analysis of the Phlebiopsis gigantea genome, transcriptome and secretome provides insight into its pioneer colonization strategies of wood.</title>
        <authorList>
            <person name="Hori C."/>
            <person name="Ishida T."/>
            <person name="Igarashi K."/>
            <person name="Samejima M."/>
            <person name="Suzuki H."/>
            <person name="Master E."/>
            <person name="Ferreira P."/>
            <person name="Ruiz-Duenas F.J."/>
            <person name="Held B."/>
            <person name="Canessa P."/>
            <person name="Larrondo L.F."/>
            <person name="Schmoll M."/>
            <person name="Druzhinina I.S."/>
            <person name="Kubicek C.P."/>
            <person name="Gaskell J.A."/>
            <person name="Kersten P."/>
            <person name="St John F."/>
            <person name="Glasner J."/>
            <person name="Sabat G."/>
            <person name="Splinter BonDurant S."/>
            <person name="Syed K."/>
            <person name="Yadav J."/>
            <person name="Mgbeahuruike A.C."/>
            <person name="Kovalchuk A."/>
            <person name="Asiegbu F.O."/>
            <person name="Lackner G."/>
            <person name="Hoffmeister D."/>
            <person name="Rencoret J."/>
            <person name="Gutierrez A."/>
            <person name="Sun H."/>
            <person name="Lindquist E."/>
            <person name="Barry K."/>
            <person name="Riley R."/>
            <person name="Grigoriev I.V."/>
            <person name="Henrissat B."/>
            <person name="Kues U."/>
            <person name="Berka R.M."/>
            <person name="Martinez A.T."/>
            <person name="Covert S.F."/>
            <person name="Blanchette R.A."/>
            <person name="Cullen D."/>
        </authorList>
    </citation>
    <scope>NUCLEOTIDE SEQUENCE [LARGE SCALE GENOMIC DNA]</scope>
    <source>
        <strain evidence="5 6">11061_1 CR5-6</strain>
    </source>
</reference>
<dbReference type="InterPro" id="IPR002018">
    <property type="entry name" value="CarbesteraseB"/>
</dbReference>
<dbReference type="OrthoDB" id="408631at2759"/>
<dbReference type="Proteomes" id="UP000053257">
    <property type="component" value="Unassembled WGS sequence"/>
</dbReference>
<dbReference type="InterPro" id="IPR019819">
    <property type="entry name" value="Carboxylesterase_B_CS"/>
</dbReference>
<name>A0A0C3SDC3_PHLG1</name>
<dbReference type="SUPFAM" id="SSF53474">
    <property type="entry name" value="alpha/beta-Hydrolases"/>
    <property type="match status" value="1"/>
</dbReference>
<dbReference type="InterPro" id="IPR019826">
    <property type="entry name" value="Carboxylesterase_B_AS"/>
</dbReference>
<evidence type="ECO:0000256" key="2">
    <source>
        <dbReference type="ARBA" id="ARBA00022801"/>
    </source>
</evidence>
<sequence>MGEDCLYLNVFRPVGTTITDKLPVIAYLYGGAYMMGAGSYQAYNTTRIIDRSVNISKPLIYVSFNYRINTFGFLASSHVPAEDLNAGLQDQRAALTFIQDNIAAFGGDPDKVTIWGQSAGAGSAEAHVVFPAKRTLFRAAMWDSTTGPFKTTPPASTYDGPGKPYSNLVQMVGCSGDWASFECLQKVPYETLLNASNTLTRTRVNDQLWQPAVGPAGSFVPERPSKRIARGDFLHLPVLAGTNLNEGTRLAIDVLGRSIPSSEEDEVFDKYIRDLLIDPSTVTQKTLDTIKQLWPANDTSLGGPFNTGDSLFDRAEAWYGDNMYLAPRRLFFEAAASHQPLFGYYFKEFISGNDPVLGVSHASELRLLYGPVQDTSQLEFANQMLDFYINFVNDLKPGEPWPQYTTENKSVIQLIRNNVTAIPDDFDMKETTFLNSQAILDEMQK</sequence>
<comment type="similarity">
    <text evidence="1 3">Belongs to the type-B carboxylesterase/lipase family.</text>
</comment>
<proteinExistence type="inferred from homology"/>
<evidence type="ECO:0000313" key="6">
    <source>
        <dbReference type="Proteomes" id="UP000053257"/>
    </source>
</evidence>
<dbReference type="Gene3D" id="3.40.50.1820">
    <property type="entry name" value="alpha/beta hydrolase"/>
    <property type="match status" value="1"/>
</dbReference>
<dbReference type="AlphaFoldDB" id="A0A0C3SDC3"/>
<dbReference type="PANTHER" id="PTHR11559">
    <property type="entry name" value="CARBOXYLESTERASE"/>
    <property type="match status" value="1"/>
</dbReference>
<feature type="domain" description="Carboxylesterase type B" evidence="4">
    <location>
        <begin position="2"/>
        <end position="419"/>
    </location>
</feature>
<evidence type="ECO:0000313" key="5">
    <source>
        <dbReference type="EMBL" id="KIP11687.1"/>
    </source>
</evidence>
<dbReference type="Pfam" id="PF00135">
    <property type="entry name" value="COesterase"/>
    <property type="match status" value="1"/>
</dbReference>
<dbReference type="GO" id="GO:0016787">
    <property type="term" value="F:hydrolase activity"/>
    <property type="evidence" value="ECO:0007669"/>
    <property type="project" value="UniProtKB-KW"/>
</dbReference>
<evidence type="ECO:0000256" key="3">
    <source>
        <dbReference type="RuleBase" id="RU361235"/>
    </source>
</evidence>
<keyword evidence="2 3" id="KW-0378">Hydrolase</keyword>
<evidence type="ECO:0000259" key="4">
    <source>
        <dbReference type="Pfam" id="PF00135"/>
    </source>
</evidence>
<dbReference type="InterPro" id="IPR029058">
    <property type="entry name" value="AB_hydrolase_fold"/>
</dbReference>
<dbReference type="EC" id="3.1.1.-" evidence="3"/>
<accession>A0A0C3SDC3</accession>
<organism evidence="5 6">
    <name type="scientific">Phlebiopsis gigantea (strain 11061_1 CR5-6)</name>
    <name type="common">White-rot fungus</name>
    <name type="synonym">Peniophora gigantea</name>
    <dbReference type="NCBI Taxonomy" id="745531"/>
    <lineage>
        <taxon>Eukaryota</taxon>
        <taxon>Fungi</taxon>
        <taxon>Dikarya</taxon>
        <taxon>Basidiomycota</taxon>
        <taxon>Agaricomycotina</taxon>
        <taxon>Agaricomycetes</taxon>
        <taxon>Polyporales</taxon>
        <taxon>Phanerochaetaceae</taxon>
        <taxon>Phlebiopsis</taxon>
    </lineage>
</organism>
<dbReference type="STRING" id="745531.A0A0C3SDC3"/>
<dbReference type="PROSITE" id="PS00122">
    <property type="entry name" value="CARBOXYLESTERASE_B_1"/>
    <property type="match status" value="1"/>
</dbReference>
<keyword evidence="6" id="KW-1185">Reference proteome</keyword>
<dbReference type="PROSITE" id="PS00941">
    <property type="entry name" value="CARBOXYLESTERASE_B_2"/>
    <property type="match status" value="1"/>
</dbReference>
<protein>
    <recommendedName>
        <fullName evidence="3">Carboxylic ester hydrolase</fullName>
        <ecNumber evidence="3">3.1.1.-</ecNumber>
    </recommendedName>
</protein>